<evidence type="ECO:0000313" key="2">
    <source>
        <dbReference type="Proteomes" id="UP001174694"/>
    </source>
</evidence>
<dbReference type="EMBL" id="JANBVO010000006">
    <property type="protein sequence ID" value="KAJ9151396.1"/>
    <property type="molecule type" value="Genomic_DNA"/>
</dbReference>
<reference evidence="1" key="1">
    <citation type="submission" date="2022-07" db="EMBL/GenBank/DDBJ databases">
        <title>Fungi with potential for degradation of polypropylene.</title>
        <authorList>
            <person name="Gostincar C."/>
        </authorList>
    </citation>
    <scope>NUCLEOTIDE SEQUENCE</scope>
    <source>
        <strain evidence="1">EXF-13308</strain>
    </source>
</reference>
<name>A0AA38VUE5_9PEZI</name>
<organism evidence="1 2">
    <name type="scientific">Pleurostoma richardsiae</name>
    <dbReference type="NCBI Taxonomy" id="41990"/>
    <lineage>
        <taxon>Eukaryota</taxon>
        <taxon>Fungi</taxon>
        <taxon>Dikarya</taxon>
        <taxon>Ascomycota</taxon>
        <taxon>Pezizomycotina</taxon>
        <taxon>Sordariomycetes</taxon>
        <taxon>Sordariomycetidae</taxon>
        <taxon>Calosphaeriales</taxon>
        <taxon>Pleurostomataceae</taxon>
        <taxon>Pleurostoma</taxon>
    </lineage>
</organism>
<gene>
    <name evidence="1" type="ORF">NKR23_g3242</name>
</gene>
<keyword evidence="2" id="KW-1185">Reference proteome</keyword>
<dbReference type="Proteomes" id="UP001174694">
    <property type="component" value="Unassembled WGS sequence"/>
</dbReference>
<dbReference type="InterPro" id="IPR024747">
    <property type="entry name" value="Pyridox_Oxase-rel"/>
</dbReference>
<proteinExistence type="predicted"/>
<dbReference type="PANTHER" id="PTHR34071:SF2">
    <property type="entry name" value="FLAVIN-NUCLEOTIDE-BINDING PROTEIN"/>
    <property type="match status" value="1"/>
</dbReference>
<protein>
    <submittedName>
        <fullName evidence="1">Flavin-nucleotide-binding protein</fullName>
    </submittedName>
</protein>
<dbReference type="Gene3D" id="2.30.110.10">
    <property type="entry name" value="Electron Transport, Fmn-binding Protein, Chain A"/>
    <property type="match status" value="1"/>
</dbReference>
<accession>A0AA38VUE5</accession>
<dbReference type="Pfam" id="PF12900">
    <property type="entry name" value="Pyridox_ox_2"/>
    <property type="match status" value="1"/>
</dbReference>
<dbReference type="AlphaFoldDB" id="A0AA38VUE5"/>
<comment type="caution">
    <text evidence="1">The sequence shown here is derived from an EMBL/GenBank/DDBJ whole genome shotgun (WGS) entry which is preliminary data.</text>
</comment>
<evidence type="ECO:0000313" key="1">
    <source>
        <dbReference type="EMBL" id="KAJ9151396.1"/>
    </source>
</evidence>
<dbReference type="SUPFAM" id="SSF50475">
    <property type="entry name" value="FMN-binding split barrel"/>
    <property type="match status" value="1"/>
</dbReference>
<dbReference type="InterPro" id="IPR012349">
    <property type="entry name" value="Split_barrel_FMN-bd"/>
</dbReference>
<sequence>MPSYSLEYPKEPFSTVKRLSNRADYALETIHGIINSCQILHVSYNVPDSPFPVIIPMLGQMGSFARPSADLGDVLELYLHGYVSTRMANASRKDSPEGGLPVCVAASHLDGLVLALTPFHHSCNYRSAVVFGRATVVEDPAEKVWATQLITDGVLAGRWDNSRVPPTRAEMASTAVLRVTIASGSAKVRTGGPGDDREDEEDAALVGRTWTGVVPVYQTLGEPVASGYNKVERVPKYMADYIRDTNEESKSYAVEAVHKVMVKKKTDD</sequence>
<dbReference type="PANTHER" id="PTHR34071">
    <property type="entry name" value="5-NITROIMIDAZOLE ANTIBIOTICS RESISTANCE PROTEIN, NIMA-FAMILY-RELATED PROTEIN-RELATED"/>
    <property type="match status" value="1"/>
</dbReference>